<evidence type="ECO:0000313" key="7">
    <source>
        <dbReference type="Proteomes" id="UP001055115"/>
    </source>
</evidence>
<gene>
    <name evidence="6" type="ORF">ColSpa_07879</name>
</gene>
<dbReference type="AlphaFoldDB" id="A0AA37P8P2"/>
<dbReference type="GO" id="GO:0019172">
    <property type="term" value="F:glyoxalase III activity"/>
    <property type="evidence" value="ECO:0007669"/>
    <property type="project" value="UniProtKB-EC"/>
</dbReference>
<dbReference type="Proteomes" id="UP001055115">
    <property type="component" value="Unassembled WGS sequence"/>
</dbReference>
<dbReference type="GO" id="GO:0005737">
    <property type="term" value="C:cytoplasm"/>
    <property type="evidence" value="ECO:0007669"/>
    <property type="project" value="TreeGrafter"/>
</dbReference>
<keyword evidence="7" id="KW-1185">Reference proteome</keyword>
<dbReference type="EMBL" id="BQXU01000020">
    <property type="protein sequence ID" value="GKT47698.1"/>
    <property type="molecule type" value="Genomic_DNA"/>
</dbReference>
<protein>
    <recommendedName>
        <fullName evidence="1">D-lactate dehydratase</fullName>
        <ecNumber evidence="1">4.2.1.130</ecNumber>
    </recommendedName>
</protein>
<accession>A0AA37P8P2</accession>
<proteinExistence type="inferred from homology"/>
<comment type="caution">
    <text evidence="6">The sequence shown here is derived from an EMBL/GenBank/DDBJ whole genome shotgun (WGS) entry which is preliminary data.</text>
</comment>
<dbReference type="RefSeq" id="XP_049130048.1">
    <property type="nucleotide sequence ID" value="XM_049274091.1"/>
</dbReference>
<dbReference type="Gene3D" id="3.40.50.880">
    <property type="match status" value="1"/>
</dbReference>
<dbReference type="SUPFAM" id="SSF52317">
    <property type="entry name" value="Class I glutamine amidotransferase-like"/>
    <property type="match status" value="1"/>
</dbReference>
<dbReference type="PANTHER" id="PTHR48094:SF11">
    <property type="entry name" value="GLUTATHIONE-INDEPENDENT GLYOXALASE HSP31-RELATED"/>
    <property type="match status" value="1"/>
</dbReference>
<evidence type="ECO:0000256" key="4">
    <source>
        <dbReference type="ARBA" id="ARBA00038493"/>
    </source>
</evidence>
<organism evidence="6 7">
    <name type="scientific">Colletotrichum spaethianum</name>
    <dbReference type="NCBI Taxonomy" id="700344"/>
    <lineage>
        <taxon>Eukaryota</taxon>
        <taxon>Fungi</taxon>
        <taxon>Dikarya</taxon>
        <taxon>Ascomycota</taxon>
        <taxon>Pezizomycotina</taxon>
        <taxon>Sordariomycetes</taxon>
        <taxon>Hypocreomycetidae</taxon>
        <taxon>Glomerellales</taxon>
        <taxon>Glomerellaceae</taxon>
        <taxon>Colletotrichum</taxon>
        <taxon>Colletotrichum spaethianum species complex</taxon>
    </lineage>
</organism>
<evidence type="ECO:0000256" key="2">
    <source>
        <dbReference type="ARBA" id="ARBA00023016"/>
    </source>
</evidence>
<evidence type="ECO:0000256" key="3">
    <source>
        <dbReference type="ARBA" id="ARBA00023239"/>
    </source>
</evidence>
<dbReference type="EC" id="4.2.1.130" evidence="1"/>
<dbReference type="GeneID" id="73328681"/>
<sequence>MAPPKRALIAVTSAHAPLYPEGHETGLFITEALHPFNVFREAGLEVDLVSETGTYQPDWLSQQPNWLPEEDRKVWEDHSSEFRSKLDKLLKPSDIIPAKVRTPIALQPQGIYGIFFASAGHASLIDYPDARGLQSIASKMYTDGSIISAVCHGGAIFPGIIDPSTNRSIIAGKKVTGFTTKGEEEEGVLNIIQSWNRPTIESSAASAGAIYIPPPGPWDAFTHTDGRIVTGANPASAHVTAEAAVEAFEKL</sequence>
<comment type="similarity">
    <text evidence="4">Belongs to the peptidase C56 family. HSP31-like subfamily.</text>
</comment>
<reference evidence="6 7" key="1">
    <citation type="submission" date="2022-03" db="EMBL/GenBank/DDBJ databases">
        <title>Genome data of Colletotrichum spp.</title>
        <authorList>
            <person name="Utami Y.D."/>
            <person name="Hiruma K."/>
        </authorList>
    </citation>
    <scope>NUCLEOTIDE SEQUENCE [LARGE SCALE GENOMIC DNA]</scope>
    <source>
        <strain evidence="6 7">MAFF 239500</strain>
    </source>
</reference>
<dbReference type="InterPro" id="IPR050325">
    <property type="entry name" value="Prot/Nucl_acid_deglycase"/>
</dbReference>
<dbReference type="GO" id="GO:0019243">
    <property type="term" value="P:methylglyoxal catabolic process to D-lactate via S-lactoyl-glutathione"/>
    <property type="evidence" value="ECO:0007669"/>
    <property type="project" value="TreeGrafter"/>
</dbReference>
<evidence type="ECO:0000256" key="1">
    <source>
        <dbReference type="ARBA" id="ARBA00013134"/>
    </source>
</evidence>
<dbReference type="InterPro" id="IPR029062">
    <property type="entry name" value="Class_I_gatase-like"/>
</dbReference>
<evidence type="ECO:0000313" key="6">
    <source>
        <dbReference type="EMBL" id="GKT47698.1"/>
    </source>
</evidence>
<keyword evidence="3" id="KW-0456">Lyase</keyword>
<name>A0AA37P8P2_9PEZI</name>
<keyword evidence="2" id="KW-0346">Stress response</keyword>
<dbReference type="PANTHER" id="PTHR48094">
    <property type="entry name" value="PROTEIN/NUCLEIC ACID DEGLYCASE DJ-1-RELATED"/>
    <property type="match status" value="1"/>
</dbReference>
<comment type="catalytic activity">
    <reaction evidence="5">
        <text>methylglyoxal + H2O = (R)-lactate + H(+)</text>
        <dbReference type="Rhea" id="RHEA:27754"/>
        <dbReference type="ChEBI" id="CHEBI:15377"/>
        <dbReference type="ChEBI" id="CHEBI:15378"/>
        <dbReference type="ChEBI" id="CHEBI:16004"/>
        <dbReference type="ChEBI" id="CHEBI:17158"/>
        <dbReference type="EC" id="4.2.1.130"/>
    </reaction>
</comment>
<evidence type="ECO:0000256" key="5">
    <source>
        <dbReference type="ARBA" id="ARBA00048082"/>
    </source>
</evidence>